<keyword evidence="4" id="KW-1185">Reference proteome</keyword>
<reference evidence="3 4" key="1">
    <citation type="submission" date="2016-03" db="EMBL/GenBank/DDBJ databases">
        <title>EvidentialGene: Evidence-directed Construction of Genes on Genomes.</title>
        <authorList>
            <person name="Gilbert D.G."/>
            <person name="Choi J.-H."/>
            <person name="Mockaitis K."/>
            <person name="Colbourne J."/>
            <person name="Pfrender M."/>
        </authorList>
    </citation>
    <scope>NUCLEOTIDE SEQUENCE [LARGE SCALE GENOMIC DNA]</scope>
    <source>
        <strain evidence="3 4">Xinb3</strain>
        <tissue evidence="3">Complete organism</tissue>
    </source>
</reference>
<organism evidence="3 4">
    <name type="scientific">Daphnia magna</name>
    <dbReference type="NCBI Taxonomy" id="35525"/>
    <lineage>
        <taxon>Eukaryota</taxon>
        <taxon>Metazoa</taxon>
        <taxon>Ecdysozoa</taxon>
        <taxon>Arthropoda</taxon>
        <taxon>Crustacea</taxon>
        <taxon>Branchiopoda</taxon>
        <taxon>Diplostraca</taxon>
        <taxon>Cladocera</taxon>
        <taxon>Anomopoda</taxon>
        <taxon>Daphniidae</taxon>
        <taxon>Daphnia</taxon>
    </lineage>
</organism>
<gene>
    <name evidence="3" type="ORF">APZ42_003116</name>
</gene>
<proteinExistence type="predicted"/>
<dbReference type="Proteomes" id="UP000076858">
    <property type="component" value="Unassembled WGS sequence"/>
</dbReference>
<name>A0A164HTH5_9CRUS</name>
<dbReference type="PANTHER" id="PTHR47151">
    <property type="entry name" value="LEU/ILE/VAL-BINDING ABC TRANSPORTER SUBUNIT"/>
    <property type="match status" value="1"/>
</dbReference>
<evidence type="ECO:0000313" key="4">
    <source>
        <dbReference type="Proteomes" id="UP000076858"/>
    </source>
</evidence>
<evidence type="ECO:0000256" key="1">
    <source>
        <dbReference type="ARBA" id="ARBA00022729"/>
    </source>
</evidence>
<dbReference type="AlphaFoldDB" id="A0A164HTH5"/>
<dbReference type="InterPro" id="IPR028082">
    <property type="entry name" value="Peripla_BP_I"/>
</dbReference>
<comment type="caution">
    <text evidence="3">The sequence shown here is derived from an EMBL/GenBank/DDBJ whole genome shotgun (WGS) entry which is preliminary data.</text>
</comment>
<sequence length="126" mass="13900">MISGDALVTDEFWKITGKPGEGTRMTFAPDPRRSPDAKDVVAQFKAKNYDPEGYTLYTYAAVQAWADAATKAKSIKTADVAKALRGNKYKTVIGTLDFNDKGDIVNPQYVFYEWKDGKYAEIGSGT</sequence>
<accession>A0A164HTH5</accession>
<protein>
    <recommendedName>
        <fullName evidence="2">Leucine-binding protein domain-containing protein</fullName>
    </recommendedName>
</protein>
<dbReference type="InterPro" id="IPR028081">
    <property type="entry name" value="Leu-bd"/>
</dbReference>
<dbReference type="PANTHER" id="PTHR47151:SF2">
    <property type="entry name" value="AMINO ACID BINDING PROTEIN"/>
    <property type="match status" value="1"/>
</dbReference>
<dbReference type="SUPFAM" id="SSF53822">
    <property type="entry name" value="Periplasmic binding protein-like I"/>
    <property type="match status" value="1"/>
</dbReference>
<dbReference type="Pfam" id="PF13458">
    <property type="entry name" value="Peripla_BP_6"/>
    <property type="match status" value="1"/>
</dbReference>
<evidence type="ECO:0000259" key="2">
    <source>
        <dbReference type="Pfam" id="PF13458"/>
    </source>
</evidence>
<dbReference type="EMBL" id="LRGB01009539">
    <property type="protein sequence ID" value="KZS00548.1"/>
    <property type="molecule type" value="Genomic_DNA"/>
</dbReference>
<feature type="domain" description="Leucine-binding protein" evidence="2">
    <location>
        <begin position="16"/>
        <end position="117"/>
    </location>
</feature>
<keyword evidence="1" id="KW-0732">Signal</keyword>
<dbReference type="Gene3D" id="3.40.50.2300">
    <property type="match status" value="2"/>
</dbReference>
<evidence type="ECO:0000313" key="3">
    <source>
        <dbReference type="EMBL" id="KZS00548.1"/>
    </source>
</evidence>